<gene>
    <name evidence="7" type="ORF">QUW08_06040</name>
</gene>
<dbReference type="PANTHER" id="PTHR44591:SF25">
    <property type="entry name" value="CHEMOTAXIS TWO-COMPONENT RESPONSE REGULATOR"/>
    <property type="match status" value="1"/>
</dbReference>
<reference evidence="7 8" key="1">
    <citation type="submission" date="2023-06" db="EMBL/GenBank/DDBJ databases">
        <title>Identification and characterization of horizontal gene transfer across gut microbiota members of farm animals based on homology search.</title>
        <authorList>
            <person name="Schwarzerova J."/>
            <person name="Nykrynova M."/>
            <person name="Jureckova K."/>
            <person name="Cejkova D."/>
            <person name="Rychlik I."/>
        </authorList>
    </citation>
    <scope>NUCLEOTIDE SEQUENCE [LARGE SCALE GENOMIC DNA]</scope>
    <source>
        <strain evidence="7 8">ET340</strain>
    </source>
</reference>
<evidence type="ECO:0000256" key="1">
    <source>
        <dbReference type="ARBA" id="ARBA00018672"/>
    </source>
</evidence>
<dbReference type="Pfam" id="PF04397">
    <property type="entry name" value="LytTR"/>
    <property type="match status" value="1"/>
</dbReference>
<dbReference type="CDD" id="cd00156">
    <property type="entry name" value="REC"/>
    <property type="match status" value="1"/>
</dbReference>
<dbReference type="GO" id="GO:0003677">
    <property type="term" value="F:DNA binding"/>
    <property type="evidence" value="ECO:0007669"/>
    <property type="project" value="UniProtKB-KW"/>
</dbReference>
<protein>
    <recommendedName>
        <fullName evidence="1">Stage 0 sporulation protein A homolog</fullName>
    </recommendedName>
</protein>
<dbReference type="InterPro" id="IPR001789">
    <property type="entry name" value="Sig_transdc_resp-reg_receiver"/>
</dbReference>
<keyword evidence="7" id="KW-0238">DNA-binding</keyword>
<comment type="function">
    <text evidence="3">May play the central regulatory role in sporulation. It may be an element of the effector pathway responsible for the activation of sporulation genes in response to nutritional stress. Spo0A may act in concert with spo0H (a sigma factor) to control the expression of some genes that are critical to the sporulation process.</text>
</comment>
<evidence type="ECO:0000259" key="5">
    <source>
        <dbReference type="PROSITE" id="PS50110"/>
    </source>
</evidence>
<dbReference type="InterPro" id="IPR011006">
    <property type="entry name" value="CheY-like_superfamily"/>
</dbReference>
<feature type="modified residue" description="4-aspartylphosphate" evidence="4">
    <location>
        <position position="58"/>
    </location>
</feature>
<evidence type="ECO:0000256" key="2">
    <source>
        <dbReference type="ARBA" id="ARBA00022553"/>
    </source>
</evidence>
<dbReference type="EMBL" id="JAUDCL010000008">
    <property type="protein sequence ID" value="MDM8200851.1"/>
    <property type="molecule type" value="Genomic_DNA"/>
</dbReference>
<dbReference type="PROSITE" id="PS50930">
    <property type="entry name" value="HTH_LYTTR"/>
    <property type="match status" value="1"/>
</dbReference>
<dbReference type="InterPro" id="IPR007492">
    <property type="entry name" value="LytTR_DNA-bd_dom"/>
</dbReference>
<dbReference type="Proteomes" id="UP001529380">
    <property type="component" value="Unassembled WGS sequence"/>
</dbReference>
<dbReference type="Pfam" id="PF00072">
    <property type="entry name" value="Response_reg"/>
    <property type="match status" value="1"/>
</dbReference>
<dbReference type="SMART" id="SM00850">
    <property type="entry name" value="LytTR"/>
    <property type="match status" value="1"/>
</dbReference>
<accession>A0ABT7UPP3</accession>
<evidence type="ECO:0000256" key="4">
    <source>
        <dbReference type="PROSITE-ProRule" id="PRU00169"/>
    </source>
</evidence>
<evidence type="ECO:0000256" key="3">
    <source>
        <dbReference type="ARBA" id="ARBA00024867"/>
    </source>
</evidence>
<comment type="caution">
    <text evidence="7">The sequence shown here is derived from an EMBL/GenBank/DDBJ whole genome shotgun (WGS) entry which is preliminary data.</text>
</comment>
<dbReference type="SUPFAM" id="SSF52172">
    <property type="entry name" value="CheY-like"/>
    <property type="match status" value="1"/>
</dbReference>
<dbReference type="RefSeq" id="WP_289599534.1">
    <property type="nucleotide sequence ID" value="NZ_JAUDCL010000008.1"/>
</dbReference>
<dbReference type="Gene3D" id="3.40.50.2300">
    <property type="match status" value="1"/>
</dbReference>
<dbReference type="PROSITE" id="PS50110">
    <property type="entry name" value="RESPONSE_REGULATORY"/>
    <property type="match status" value="1"/>
</dbReference>
<evidence type="ECO:0000313" key="7">
    <source>
        <dbReference type="EMBL" id="MDM8200851.1"/>
    </source>
</evidence>
<proteinExistence type="predicted"/>
<evidence type="ECO:0000259" key="6">
    <source>
        <dbReference type="PROSITE" id="PS50930"/>
    </source>
</evidence>
<keyword evidence="2 4" id="KW-0597">Phosphoprotein</keyword>
<dbReference type="PANTHER" id="PTHR44591">
    <property type="entry name" value="STRESS RESPONSE REGULATOR PROTEIN 1"/>
    <property type="match status" value="1"/>
</dbReference>
<name>A0ABT7UPP3_9FIRM</name>
<dbReference type="Gene3D" id="2.40.50.1020">
    <property type="entry name" value="LytTr DNA-binding domain"/>
    <property type="match status" value="1"/>
</dbReference>
<feature type="domain" description="HTH LytTR-type" evidence="6">
    <location>
        <begin position="169"/>
        <end position="231"/>
    </location>
</feature>
<organism evidence="7 8">
    <name type="scientific">Allofournierella massiliensis</name>
    <dbReference type="NCBI Taxonomy" id="1650663"/>
    <lineage>
        <taxon>Bacteria</taxon>
        <taxon>Bacillati</taxon>
        <taxon>Bacillota</taxon>
        <taxon>Clostridia</taxon>
        <taxon>Eubacteriales</taxon>
        <taxon>Oscillospiraceae</taxon>
        <taxon>Allofournierella</taxon>
    </lineage>
</organism>
<sequence length="243" mass="28759">MYRFAVCDDDCFYRRQLARLLRSFAPWQKSGCRVDCFSEAERLLAECEGCRYDAVFLDVQMPRMNGLEAARRLRARWPELPVILVSAFCEFAPEGYELRVYRYLRKDRLDQCLGPCLEDLLAQQLAPCTLELPVDGEICRVNLVRVESLRLDGHTVEFHFVDSAPPLPCRMSLARLETMLEGRPFLRTQRGFLVNLHQVQRLRRYEFILRSGRRVPVSERRYGQVRQEYLEWQARFEEWAARL</sequence>
<dbReference type="InterPro" id="IPR050595">
    <property type="entry name" value="Bact_response_regulator"/>
</dbReference>
<feature type="domain" description="Response regulatory" evidence="5">
    <location>
        <begin position="3"/>
        <end position="121"/>
    </location>
</feature>
<keyword evidence="8" id="KW-1185">Reference proteome</keyword>
<evidence type="ECO:0000313" key="8">
    <source>
        <dbReference type="Proteomes" id="UP001529380"/>
    </source>
</evidence>
<dbReference type="SMART" id="SM00448">
    <property type="entry name" value="REC"/>
    <property type="match status" value="1"/>
</dbReference>